<dbReference type="SUPFAM" id="SSF55594">
    <property type="entry name" value="HPr-like"/>
    <property type="match status" value="1"/>
</dbReference>
<dbReference type="InterPro" id="IPR001020">
    <property type="entry name" value="PTS_HPr_His_P_site"/>
</dbReference>
<comment type="catalytic activity">
    <reaction evidence="1">
        <text>dihydroxyacetone + phosphoenolpyruvate = dihydroxyacetone phosphate + pyruvate</text>
        <dbReference type="Rhea" id="RHEA:18381"/>
        <dbReference type="ChEBI" id="CHEBI:15361"/>
        <dbReference type="ChEBI" id="CHEBI:16016"/>
        <dbReference type="ChEBI" id="CHEBI:57642"/>
        <dbReference type="ChEBI" id="CHEBI:58702"/>
        <dbReference type="EC" id="2.7.1.121"/>
    </reaction>
</comment>
<dbReference type="PRINTS" id="PR00107">
    <property type="entry name" value="PHOSPHOCPHPR"/>
</dbReference>
<evidence type="ECO:0000256" key="5">
    <source>
        <dbReference type="ARBA" id="ARBA00046577"/>
    </source>
</evidence>
<dbReference type="RefSeq" id="WP_128784829.1">
    <property type="nucleotide sequence ID" value="NZ_JAKJSG010000101.1"/>
</dbReference>
<evidence type="ECO:0000256" key="4">
    <source>
        <dbReference type="ARBA" id="ARBA00022679"/>
    </source>
</evidence>
<comment type="caution">
    <text evidence="9">The sequence shown here is derived from an EMBL/GenBank/DDBJ whole genome shotgun (WGS) entry which is preliminary data.</text>
</comment>
<feature type="domain" description="HPr" evidence="8">
    <location>
        <begin position="152"/>
        <end position="242"/>
    </location>
</feature>
<keyword evidence="4" id="KW-0808">Transferase</keyword>
<proteinExistence type="predicted"/>
<dbReference type="EMBL" id="RJLM01000006">
    <property type="protein sequence ID" value="RWX54560.1"/>
    <property type="molecule type" value="Genomic_DNA"/>
</dbReference>
<dbReference type="InterPro" id="IPR000032">
    <property type="entry name" value="HPr-like"/>
</dbReference>
<dbReference type="PROSITE" id="PS51350">
    <property type="entry name" value="PTS_HPR_DOM"/>
    <property type="match status" value="1"/>
</dbReference>
<evidence type="ECO:0000313" key="9">
    <source>
        <dbReference type="EMBL" id="RWX54560.1"/>
    </source>
</evidence>
<dbReference type="PANTHER" id="PTHR38594">
    <property type="entry name" value="PEP-DEPENDENT DIHYDROXYACETONE KINASE, PHOSPHORYL DONOR SUBUNIT DHAM"/>
    <property type="match status" value="1"/>
</dbReference>
<dbReference type="PROSITE" id="PS00369">
    <property type="entry name" value="PTS_HPR_HIS"/>
    <property type="match status" value="1"/>
</dbReference>
<accession>A0A3S3QNL6</accession>
<dbReference type="GO" id="GO:0019563">
    <property type="term" value="P:glycerol catabolic process"/>
    <property type="evidence" value="ECO:0007669"/>
    <property type="project" value="InterPro"/>
</dbReference>
<dbReference type="Proteomes" id="UP000287563">
    <property type="component" value="Unassembled WGS sequence"/>
</dbReference>
<comment type="function">
    <text evidence="2">Component of the dihydroxyacetone kinase complex, which is responsible for the phosphoenolpyruvate (PEP)-dependent phosphorylation of dihydroxyacetone. DhaM serves as the phosphoryl donor. Is phosphorylated by phosphoenolpyruvate in an EI- and HPr-dependent reaction, and a phosphorelay system on histidine residues finally leads to phosphoryl transfer to DhaL and dihydroxyacetone.</text>
</comment>
<evidence type="ECO:0000256" key="2">
    <source>
        <dbReference type="ARBA" id="ARBA00002788"/>
    </source>
</evidence>
<dbReference type="PROSITE" id="PS51096">
    <property type="entry name" value="PTS_EIIA_TYPE_4"/>
    <property type="match status" value="1"/>
</dbReference>
<evidence type="ECO:0000259" key="8">
    <source>
        <dbReference type="PROSITE" id="PS51350"/>
    </source>
</evidence>
<gene>
    <name evidence="9" type="ORF">EDI28_15795</name>
</gene>
<feature type="domain" description="PTS EIIA type-4" evidence="7">
    <location>
        <begin position="1"/>
        <end position="134"/>
    </location>
</feature>
<evidence type="ECO:0000313" key="10">
    <source>
        <dbReference type="Proteomes" id="UP000287563"/>
    </source>
</evidence>
<evidence type="ECO:0000256" key="1">
    <source>
        <dbReference type="ARBA" id="ARBA00001113"/>
    </source>
</evidence>
<evidence type="ECO:0000256" key="3">
    <source>
        <dbReference type="ARBA" id="ARBA00012095"/>
    </source>
</evidence>
<dbReference type="Gene3D" id="3.30.1340.10">
    <property type="entry name" value="HPr-like"/>
    <property type="match status" value="1"/>
</dbReference>
<dbReference type="CDD" id="cd00367">
    <property type="entry name" value="PTS-HPr_like"/>
    <property type="match status" value="1"/>
</dbReference>
<dbReference type="Gene3D" id="3.40.50.510">
    <property type="entry name" value="Phosphotransferase system, mannose-type IIA component"/>
    <property type="match status" value="1"/>
</dbReference>
<dbReference type="EC" id="2.7.1.121" evidence="3"/>
<dbReference type="GO" id="GO:0009401">
    <property type="term" value="P:phosphoenolpyruvate-dependent sugar phosphotransferase system"/>
    <property type="evidence" value="ECO:0007669"/>
    <property type="project" value="InterPro"/>
</dbReference>
<organism evidence="9 10">
    <name type="scientific">Photobacterium chitinilyticum</name>
    <dbReference type="NCBI Taxonomy" id="2485123"/>
    <lineage>
        <taxon>Bacteria</taxon>
        <taxon>Pseudomonadati</taxon>
        <taxon>Pseudomonadota</taxon>
        <taxon>Gammaproteobacteria</taxon>
        <taxon>Vibrionales</taxon>
        <taxon>Vibrionaceae</taxon>
        <taxon>Photobacterium</taxon>
    </lineage>
</organism>
<keyword evidence="10" id="KW-1185">Reference proteome</keyword>
<dbReference type="GO" id="GO:0016020">
    <property type="term" value="C:membrane"/>
    <property type="evidence" value="ECO:0007669"/>
    <property type="project" value="InterPro"/>
</dbReference>
<sequence>MVSIVIVSHSLKLAQGLLDLASQVTQGKVNIAIAAGIDDPVNPIGTDAIAVMNAIEEVYSDDGVLVMVDLGSAILSAETALDLMDPIQGQTIKICAAPLVEGCIVASASAASGLSLDAVATEAMNALSAKSQALGQPLRQEEPQRETTATNTNHQELHIFSCTADQPHGLHVRPAAVLAATLRSFNAQIWLAKAGKSVDAKSINKLMSLNIQHNDTLVFSVLGEDAEKVIETLKNTFKSNLI</sequence>
<dbReference type="Pfam" id="PF03610">
    <property type="entry name" value="EIIA-man"/>
    <property type="match status" value="1"/>
</dbReference>
<evidence type="ECO:0000259" key="7">
    <source>
        <dbReference type="PROSITE" id="PS51096"/>
    </source>
</evidence>
<dbReference type="InterPro" id="IPR039643">
    <property type="entry name" value="DhaM"/>
</dbReference>
<name>A0A3S3QNL6_9GAMM</name>
<dbReference type="OrthoDB" id="9765468at2"/>
<dbReference type="InterPro" id="IPR036662">
    <property type="entry name" value="PTS_EIIA_man-typ_sf"/>
</dbReference>
<reference evidence="9 10" key="1">
    <citation type="submission" date="2018-11" db="EMBL/GenBank/DDBJ databases">
        <title>Photobacterium sp. BEI247 sp. nov., a marine bacterium isolated from Yongle Blue Hole in the South China Sea.</title>
        <authorList>
            <person name="Wang X."/>
        </authorList>
    </citation>
    <scope>NUCLEOTIDE SEQUENCE [LARGE SCALE GENOMIC DNA]</scope>
    <source>
        <strain evidence="10">BEI247</strain>
    </source>
</reference>
<dbReference type="Pfam" id="PF00381">
    <property type="entry name" value="PTS-HPr"/>
    <property type="match status" value="1"/>
</dbReference>
<dbReference type="PANTHER" id="PTHR38594:SF1">
    <property type="entry name" value="PEP-DEPENDENT DIHYDROXYACETONE KINASE, PHOSPHORYL DONOR SUBUNIT DHAM"/>
    <property type="match status" value="1"/>
</dbReference>
<dbReference type="NCBIfam" id="TIGR01003">
    <property type="entry name" value="PTS_HPr_family"/>
    <property type="match status" value="1"/>
</dbReference>
<dbReference type="GO" id="GO:0047324">
    <property type="term" value="F:phosphoenolpyruvate-glycerone phosphotransferase activity"/>
    <property type="evidence" value="ECO:0007669"/>
    <property type="project" value="UniProtKB-EC"/>
</dbReference>
<protein>
    <recommendedName>
        <fullName evidence="3">phosphoenolpyruvate--glycerone phosphotransferase</fullName>
        <ecNumber evidence="3">2.7.1.121</ecNumber>
    </recommendedName>
</protein>
<comment type="subunit">
    <text evidence="5">Homodimer. The dihydroxyacetone kinase complex is composed of a homodimer of DhaM, a homodimer of DhaK and the subunit DhaL.</text>
</comment>
<dbReference type="InterPro" id="IPR012844">
    <property type="entry name" value="DhaM_N"/>
</dbReference>
<dbReference type="SUPFAM" id="SSF53062">
    <property type="entry name" value="PTS system fructose IIA component-like"/>
    <property type="match status" value="1"/>
</dbReference>
<dbReference type="AlphaFoldDB" id="A0A3S3QNL6"/>
<feature type="region of interest" description="Disordered" evidence="6">
    <location>
        <begin position="132"/>
        <end position="153"/>
    </location>
</feature>
<evidence type="ECO:0000256" key="6">
    <source>
        <dbReference type="SAM" id="MobiDB-lite"/>
    </source>
</evidence>
<dbReference type="InterPro" id="IPR035895">
    <property type="entry name" value="HPr-like_sf"/>
</dbReference>
<dbReference type="InterPro" id="IPR004701">
    <property type="entry name" value="PTS_EIIA_man-typ"/>
</dbReference>
<dbReference type="NCBIfam" id="TIGR02364">
    <property type="entry name" value="dha_pts"/>
    <property type="match status" value="1"/>
</dbReference>